<feature type="domain" description="Transposase InsH N-terminal" evidence="7">
    <location>
        <begin position="24"/>
        <end position="113"/>
    </location>
</feature>
<gene>
    <name evidence="8" type="ORF">ACFFIT_03990</name>
</gene>
<comment type="caution">
    <text evidence="8">The sequence shown here is derived from an EMBL/GenBank/DDBJ whole genome shotgun (WGS) entry which is preliminary data.</text>
</comment>
<sequence>MWKNIQPSFQFTNNSIKQHKAFEEFDTINALIDWEQIISILNVLIANKKNRLGASPYAPTMMFKVLLLQSLHNLSDVKMENMLARDLLFRQFVGLHQNDSIPDHSSIWRFREKLEKANLVTVLFDNINQQLAEQSIIVQKGSVSIIDATVIKALNNRPNKDKVGKNTQDEDASYNLKTGSDGKMKTTYGFKGHIACDEDGFVTQAVVTTGKLHDSQVFEELLTGNEVEVYADSAYASEKTAKQLESKGIENKILKRAYRNKPLTKEDKAFNRVCSGIRSRVESIFGLGKMHLGMGQARYKGLKRNALSFSMRCMVLNLKRATTIKKELEQSQAN</sequence>
<evidence type="ECO:0000256" key="4">
    <source>
        <dbReference type="ARBA" id="ARBA00023125"/>
    </source>
</evidence>
<evidence type="ECO:0000259" key="6">
    <source>
        <dbReference type="Pfam" id="PF01609"/>
    </source>
</evidence>
<dbReference type="Pfam" id="PF01609">
    <property type="entry name" value="DDE_Tnp_1"/>
    <property type="match status" value="1"/>
</dbReference>
<reference evidence="8 9" key="1">
    <citation type="submission" date="2024-09" db="EMBL/GenBank/DDBJ databases">
        <authorList>
            <person name="Sun Q."/>
            <person name="Mori K."/>
        </authorList>
    </citation>
    <scope>NUCLEOTIDE SEQUENCE [LARGE SCALE GENOMIC DNA]</scope>
    <source>
        <strain evidence="8 9">CCM 8545</strain>
    </source>
</reference>
<comment type="function">
    <text evidence="1">Involved in the transposition of the insertion sequence IS5.</text>
</comment>
<evidence type="ECO:0000256" key="5">
    <source>
        <dbReference type="ARBA" id="ARBA00023172"/>
    </source>
</evidence>
<accession>A0ABV6CAI3</accession>
<dbReference type="PANTHER" id="PTHR35604:SF2">
    <property type="entry name" value="TRANSPOSASE INSH FOR INSERTION SEQUENCE ELEMENT IS5A-RELATED"/>
    <property type="match status" value="1"/>
</dbReference>
<dbReference type="InterPro" id="IPR008490">
    <property type="entry name" value="Transposase_InsH_N"/>
</dbReference>
<dbReference type="PANTHER" id="PTHR35604">
    <property type="entry name" value="TRANSPOSASE INSH FOR INSERTION SEQUENCE ELEMENT IS5A-RELATED"/>
    <property type="match status" value="1"/>
</dbReference>
<evidence type="ECO:0000313" key="9">
    <source>
        <dbReference type="Proteomes" id="UP001589758"/>
    </source>
</evidence>
<evidence type="ECO:0000313" key="8">
    <source>
        <dbReference type="EMBL" id="MFC0179266.1"/>
    </source>
</evidence>
<dbReference type="NCBIfam" id="NF033581">
    <property type="entry name" value="transpos_IS5_4"/>
    <property type="match status" value="1"/>
</dbReference>
<evidence type="ECO:0000256" key="2">
    <source>
        <dbReference type="ARBA" id="ARBA00010075"/>
    </source>
</evidence>
<comment type="similarity">
    <text evidence="2">Belongs to the transposase 11 family.</text>
</comment>
<dbReference type="InterPro" id="IPR002559">
    <property type="entry name" value="Transposase_11"/>
</dbReference>
<dbReference type="Proteomes" id="UP001589758">
    <property type="component" value="Unassembled WGS sequence"/>
</dbReference>
<dbReference type="EMBL" id="JBHLXE010000038">
    <property type="protein sequence ID" value="MFC0179266.1"/>
    <property type="molecule type" value="Genomic_DNA"/>
</dbReference>
<proteinExistence type="inferred from homology"/>
<keyword evidence="4" id="KW-0238">DNA-binding</keyword>
<feature type="domain" description="Transposase IS4-like" evidence="6">
    <location>
        <begin position="140"/>
        <end position="318"/>
    </location>
</feature>
<dbReference type="RefSeq" id="WP_385876362.1">
    <property type="nucleotide sequence ID" value="NZ_JBHLXE010000038.1"/>
</dbReference>
<keyword evidence="9" id="KW-1185">Reference proteome</keyword>
<name>A0ABV6CAI3_9GAMM</name>
<keyword evidence="5" id="KW-0233">DNA recombination</keyword>
<dbReference type="Pfam" id="PF05598">
    <property type="entry name" value="DUF772"/>
    <property type="match status" value="1"/>
</dbReference>
<evidence type="ECO:0000256" key="1">
    <source>
        <dbReference type="ARBA" id="ARBA00003544"/>
    </source>
</evidence>
<evidence type="ECO:0000256" key="3">
    <source>
        <dbReference type="ARBA" id="ARBA00022578"/>
    </source>
</evidence>
<organism evidence="8 9">
    <name type="scientific">Thorsellia kenyensis</name>
    <dbReference type="NCBI Taxonomy" id="1549888"/>
    <lineage>
        <taxon>Bacteria</taxon>
        <taxon>Pseudomonadati</taxon>
        <taxon>Pseudomonadota</taxon>
        <taxon>Gammaproteobacteria</taxon>
        <taxon>Enterobacterales</taxon>
        <taxon>Thorselliaceae</taxon>
        <taxon>Thorsellia</taxon>
    </lineage>
</organism>
<dbReference type="InterPro" id="IPR047959">
    <property type="entry name" value="Transpos_IS5"/>
</dbReference>
<protein>
    <submittedName>
        <fullName evidence="8">IS5 family transposase</fullName>
    </submittedName>
</protein>
<keyword evidence="3" id="KW-0815">Transposition</keyword>
<evidence type="ECO:0000259" key="7">
    <source>
        <dbReference type="Pfam" id="PF05598"/>
    </source>
</evidence>